<dbReference type="EMBL" id="QBUD01000002">
    <property type="protein sequence ID" value="PUB17263.1"/>
    <property type="molecule type" value="Genomic_DNA"/>
</dbReference>
<keyword evidence="2" id="KW-1185">Reference proteome</keyword>
<proteinExistence type="predicted"/>
<dbReference type="Proteomes" id="UP000244523">
    <property type="component" value="Unassembled WGS sequence"/>
</dbReference>
<reference evidence="1 2" key="1">
    <citation type="submission" date="2018-04" db="EMBL/GenBank/DDBJ databases">
        <title>Genomic Encyclopedia of Archaeal and Bacterial Type Strains, Phase II (KMG-II): from individual species to whole genera.</title>
        <authorList>
            <person name="Goeker M."/>
        </authorList>
    </citation>
    <scope>NUCLEOTIDE SEQUENCE [LARGE SCALE GENOMIC DNA]</scope>
    <source>
        <strain evidence="1 2">DSM 29955</strain>
    </source>
</reference>
<name>A0A2T6KM31_9RHOB</name>
<comment type="caution">
    <text evidence="1">The sequence shown here is derived from an EMBL/GenBank/DDBJ whole genome shotgun (WGS) entry which is preliminary data.</text>
</comment>
<protein>
    <submittedName>
        <fullName evidence="1">Uncharacterized protein</fullName>
    </submittedName>
</protein>
<dbReference type="AlphaFoldDB" id="A0A2T6KM31"/>
<dbReference type="RefSeq" id="WP_108385410.1">
    <property type="nucleotide sequence ID" value="NZ_QBUD01000002.1"/>
</dbReference>
<sequence length="317" mass="35095">MFAVPTGENSAVAVDDSDPDAWVISYITFDPLSVEKLSVENLGNVLCATVNVQSQAVWILGDYIQAVSRDLGQGFGVPFPQENVVPFNLQLVGDYFYLCCGKATVWVFDRTVNQWIERLAHGPEPVIPERGPTETAGDYVERTYPIMDRYARENPDAYAAFACGDAHYVIGALGRIVRFRGDEVNELWLDSGARLIHGFEENNQAVICADRPRAEIYKGTFEDGFELLYANDETALHLTAQHKGKRYIGAGQDEKYEGPALFELKGDELVVVETGCAREPVNLIQLVSEGDVLWAIDSAGFFRLKDGGWTLTELSAL</sequence>
<dbReference type="OrthoDB" id="7845637at2"/>
<accession>A0A2T6KM31</accession>
<organism evidence="1 2">
    <name type="scientific">Yoonia sediminilitoris</name>
    <dbReference type="NCBI Taxonomy" id="1286148"/>
    <lineage>
        <taxon>Bacteria</taxon>
        <taxon>Pseudomonadati</taxon>
        <taxon>Pseudomonadota</taxon>
        <taxon>Alphaproteobacteria</taxon>
        <taxon>Rhodobacterales</taxon>
        <taxon>Paracoccaceae</taxon>
        <taxon>Yoonia</taxon>
    </lineage>
</organism>
<evidence type="ECO:0000313" key="1">
    <source>
        <dbReference type="EMBL" id="PUB17263.1"/>
    </source>
</evidence>
<evidence type="ECO:0000313" key="2">
    <source>
        <dbReference type="Proteomes" id="UP000244523"/>
    </source>
</evidence>
<gene>
    <name evidence="1" type="ORF">C8N45_102275</name>
</gene>